<dbReference type="EMBL" id="JAWDGP010006661">
    <property type="protein sequence ID" value="KAK3737268.1"/>
    <property type="molecule type" value="Genomic_DNA"/>
</dbReference>
<protein>
    <submittedName>
        <fullName evidence="1">Uncharacterized protein</fullName>
    </submittedName>
</protein>
<gene>
    <name evidence="1" type="ORF">RRG08_009901</name>
</gene>
<name>A0AAE1CV93_9GAST</name>
<evidence type="ECO:0000313" key="2">
    <source>
        <dbReference type="Proteomes" id="UP001283361"/>
    </source>
</evidence>
<proteinExistence type="predicted"/>
<keyword evidence="2" id="KW-1185">Reference proteome</keyword>
<evidence type="ECO:0000313" key="1">
    <source>
        <dbReference type="EMBL" id="KAK3737268.1"/>
    </source>
</evidence>
<dbReference type="Proteomes" id="UP001283361">
    <property type="component" value="Unassembled WGS sequence"/>
</dbReference>
<reference evidence="1" key="1">
    <citation type="journal article" date="2023" name="G3 (Bethesda)">
        <title>A reference genome for the long-term kleptoplast-retaining sea slug Elysia crispata morphotype clarki.</title>
        <authorList>
            <person name="Eastman K.E."/>
            <person name="Pendleton A.L."/>
            <person name="Shaikh M.A."/>
            <person name="Suttiyut T."/>
            <person name="Ogas R."/>
            <person name="Tomko P."/>
            <person name="Gavelis G."/>
            <person name="Widhalm J.R."/>
            <person name="Wisecaver J.H."/>
        </authorList>
    </citation>
    <scope>NUCLEOTIDE SEQUENCE</scope>
    <source>
        <strain evidence="1">ECLA1</strain>
    </source>
</reference>
<dbReference type="AlphaFoldDB" id="A0AAE1CV93"/>
<accession>A0AAE1CV93</accession>
<comment type="caution">
    <text evidence="1">The sequence shown here is derived from an EMBL/GenBank/DDBJ whole genome shotgun (WGS) entry which is preliminary data.</text>
</comment>
<organism evidence="1 2">
    <name type="scientific">Elysia crispata</name>
    <name type="common">lettuce slug</name>
    <dbReference type="NCBI Taxonomy" id="231223"/>
    <lineage>
        <taxon>Eukaryota</taxon>
        <taxon>Metazoa</taxon>
        <taxon>Spiralia</taxon>
        <taxon>Lophotrochozoa</taxon>
        <taxon>Mollusca</taxon>
        <taxon>Gastropoda</taxon>
        <taxon>Heterobranchia</taxon>
        <taxon>Euthyneura</taxon>
        <taxon>Panpulmonata</taxon>
        <taxon>Sacoglossa</taxon>
        <taxon>Placobranchoidea</taxon>
        <taxon>Plakobranchidae</taxon>
        <taxon>Elysia</taxon>
    </lineage>
</organism>
<sequence length="165" mass="17994">MNNLVEIPTVSPEKSNTCMGAHYVVKLKRPTTPYPRMSSFSFISCSPLREAECSDITPRYWLMQGNANLLHQRVAEILICRPPNALSTELTIEFCHRSNTPFHPGRSPDGVELPGTALTLPALIGLKQMTSLCQCLGSPVSSGLTISTYGQGLSTQLYSCCFSPA</sequence>